<evidence type="ECO:0000256" key="1">
    <source>
        <dbReference type="ARBA" id="ARBA00001913"/>
    </source>
</evidence>
<keyword evidence="9" id="KW-0325">Glycoprotein</keyword>
<evidence type="ECO:0000259" key="13">
    <source>
        <dbReference type="Pfam" id="PF18404"/>
    </source>
</evidence>
<comment type="pathway">
    <text evidence="3">Protein modification; protein glycosylation.</text>
</comment>
<gene>
    <name evidence="14" type="ORF">GBAR_LOCUS4125</name>
</gene>
<dbReference type="Proteomes" id="UP001174909">
    <property type="component" value="Unassembled WGS sequence"/>
</dbReference>
<evidence type="ECO:0000313" key="14">
    <source>
        <dbReference type="EMBL" id="CAI8005277.1"/>
    </source>
</evidence>
<dbReference type="PANTHER" id="PTHR11226:SF0">
    <property type="entry name" value="UDP-GLUCOSE:GLYCOPROTEIN GLUCOSYLTRANSFERASE"/>
    <property type="match status" value="1"/>
</dbReference>
<reference evidence="14" key="1">
    <citation type="submission" date="2023-03" db="EMBL/GenBank/DDBJ databases">
        <authorList>
            <person name="Steffen K."/>
            <person name="Cardenas P."/>
        </authorList>
    </citation>
    <scope>NUCLEOTIDE SEQUENCE</scope>
</reference>
<evidence type="ECO:0000259" key="12">
    <source>
        <dbReference type="Pfam" id="PF18403"/>
    </source>
</evidence>
<keyword evidence="6" id="KW-0808">Transferase</keyword>
<keyword evidence="5" id="KW-0328">Glycosyltransferase</keyword>
<keyword evidence="15" id="KW-1185">Reference proteome</keyword>
<dbReference type="InterPro" id="IPR040497">
    <property type="entry name" value="Glyco_transf_24"/>
</dbReference>
<evidence type="ECO:0000256" key="6">
    <source>
        <dbReference type="ARBA" id="ARBA00022679"/>
    </source>
</evidence>
<dbReference type="GO" id="GO:0005788">
    <property type="term" value="C:endoplasmic reticulum lumen"/>
    <property type="evidence" value="ECO:0007669"/>
    <property type="project" value="UniProtKB-SubCell"/>
</dbReference>
<dbReference type="GO" id="GO:0018279">
    <property type="term" value="P:protein N-linked glycosylation via asparagine"/>
    <property type="evidence" value="ECO:0007669"/>
    <property type="project" value="TreeGrafter"/>
</dbReference>
<dbReference type="InterPro" id="IPR040525">
    <property type="entry name" value="UGGT_TRXL_4"/>
</dbReference>
<comment type="cofactor">
    <cofactor evidence="1">
        <name>Ca(2+)</name>
        <dbReference type="ChEBI" id="CHEBI:29108"/>
    </cofactor>
</comment>
<evidence type="ECO:0000256" key="3">
    <source>
        <dbReference type="ARBA" id="ARBA00004922"/>
    </source>
</evidence>
<dbReference type="Pfam" id="PF06427">
    <property type="entry name" value="UDP-g_GGTase"/>
    <property type="match status" value="1"/>
</dbReference>
<dbReference type="CDD" id="cd06432">
    <property type="entry name" value="GT8_HUGT1_C_like"/>
    <property type="match status" value="1"/>
</dbReference>
<evidence type="ECO:0000256" key="8">
    <source>
        <dbReference type="ARBA" id="ARBA00022824"/>
    </source>
</evidence>
<protein>
    <submittedName>
        <fullName evidence="14">UDP-glucose:glycoprotein glucosyltransferase 1</fullName>
    </submittedName>
</protein>
<dbReference type="GO" id="GO:0051082">
    <property type="term" value="F:unfolded protein binding"/>
    <property type="evidence" value="ECO:0007669"/>
    <property type="project" value="TreeGrafter"/>
</dbReference>
<dbReference type="GO" id="GO:0003980">
    <property type="term" value="F:UDP-glucose:glycoprotein glucosyltransferase activity"/>
    <property type="evidence" value="ECO:0007669"/>
    <property type="project" value="InterPro"/>
</dbReference>
<organism evidence="14 15">
    <name type="scientific">Geodia barretti</name>
    <name type="common">Barrett's horny sponge</name>
    <dbReference type="NCBI Taxonomy" id="519541"/>
    <lineage>
        <taxon>Eukaryota</taxon>
        <taxon>Metazoa</taxon>
        <taxon>Porifera</taxon>
        <taxon>Demospongiae</taxon>
        <taxon>Heteroscleromorpha</taxon>
        <taxon>Tetractinellida</taxon>
        <taxon>Astrophorina</taxon>
        <taxon>Geodiidae</taxon>
        <taxon>Geodia</taxon>
    </lineage>
</organism>
<dbReference type="Pfam" id="PF18404">
    <property type="entry name" value="Glyco_transf_24"/>
    <property type="match status" value="1"/>
</dbReference>
<comment type="similarity">
    <text evidence="4">Belongs to the glycosyltransferase 8 family.</text>
</comment>
<feature type="domain" description="UDP-glucose:glycoprotein glucosyltransferase thioredoxin-like" evidence="12">
    <location>
        <begin position="20"/>
        <end position="246"/>
    </location>
</feature>
<comment type="catalytic activity">
    <reaction evidence="11">
        <text>N(4)-(alpha-D-Man-(1-&gt;2)-alpha-D-Man-(1-&gt;2)-alpha-D-Man-(1-&gt;3)-[alpha-D-Man-(1-&gt;2)-alpha-D-Man-(1-&gt;3)-[alpha-D-Man-(1-&gt;2)-alpha-D-Man-(1-&gt;6)]-alpha-D-Man-(1-&gt;6)]-beta-D-Man-(1-&gt;4)-beta-D-GlcNAc-(1-&gt;4)-beta-D-GlcNAc)-L-asparaginyl-[protein] (N-glucan mannose isomer 9A1,2,3B1,2,3) + UDP-alpha-D-glucose = N(4)-(alpha-D-Glc-(1-&gt;3)-alpha-D-Man-(1-&gt;2)-alpha-D-Man-(1-&gt;2)-alpha-D-Man-(1-&gt;3)-[alpha-D-Man-(1-&gt;2)-alpha-D-Man-(1-&gt;3)-[alpha-D-Man-(1-&gt;2)-alpha-D-Man-(1-&gt;6)]-alpha-D-Man-(1-&gt;6)]-beta-D-Man-(1-&gt;4)-beta-D-GlcNAc-(1-&gt;4)-beta-D-GlcNAc)-L-asparaginyl-[protein] + UDP + H(+)</text>
        <dbReference type="Rhea" id="RHEA:61304"/>
        <dbReference type="Rhea" id="RHEA-COMP:14356"/>
        <dbReference type="Rhea" id="RHEA-COMP:14357"/>
        <dbReference type="ChEBI" id="CHEBI:15378"/>
        <dbReference type="ChEBI" id="CHEBI:58223"/>
        <dbReference type="ChEBI" id="CHEBI:58885"/>
        <dbReference type="ChEBI" id="CHEBI:59080"/>
        <dbReference type="ChEBI" id="CHEBI:139493"/>
    </reaction>
</comment>
<evidence type="ECO:0000256" key="10">
    <source>
        <dbReference type="ARBA" id="ARBA00045874"/>
    </source>
</evidence>
<dbReference type="EMBL" id="CASHTH010000594">
    <property type="protein sequence ID" value="CAI8005275.1"/>
    <property type="molecule type" value="Genomic_DNA"/>
</dbReference>
<sequence>MNLDLSAALPVPIPELSQFHSLGSQTMSALLAHHMTYYTGPKDEFAVRSVSLWVVADLDSEQGRLAAHSALSYLAESSAVQVGFLHNPLTGSGGSGASDLVRSVVAAELRGWATVSLLLSLLSPSSDSPLTLLAQQVNKGESEVEEAVSDGVVETVIAAHTVYCQRVLGLSGGQTAILTNGRLVGPLEEDESFSEQDYSMLVQLDNSSYAHAIAEAVGGVAVGGVSPDEDTSAFRSRLVLKVSSLLRSQPQQRRIPRPSLNDKHSVIHLPAPEPVHHVLMAVLDPLDPSVQKWAHLLKVLRVVSSCDITVFLNPQNKLSEVPIKSFYRYVLEPELSFTPDGSVAPGPRAIFSQLPHSPLLTLHMDVPHAWLVAALHSPHDLDNIHLQSVESGVQAEFLLEHILVEGQLYDASSNQPVPGLELVLGPPSQPNLYDTVVMANLGYFQLKASPGAWQLQIREGRSRDIYTIAGHSGDGLWEKEEDLVSVTVRSFSGEIHIVKVAKRKGMEGVRLLYSEEGEGKEEDAGGMWATLSSLMGGGEEGQKKESTFGKNETINVFSIASGHLYERFLRIMMLSVLKHTTHPVKFWFLENYLSPTFKDFIPDMAEHYGFQYQLVQYKWPRWLHQQKEKQRLIWGYKILFLDVLFPLSVKHIIFVDADQIVRADLAELLEVPLDGAPYGYTPFCNDRPEMEGFRFWERGYWRSHLGNRRYHISALYVVDLLRFRQLAAGDRLRGQYQALSQDPNSLANLDQDLPNNMIHQVPIKSLPQEWLWCETWCSESSKSAAKTIDLCNNPLTKEPKLTRAMRILPEWSGYDGEIRDLQEARATTPPTRPTASHHKHSEL</sequence>
<comment type="function">
    <text evidence="10">Recognizes glycoproteins with minor folding defects. Reglucosylates single N-glycans near the misfolded part of the protein, thus providing quality control for protein folding in the endoplasmic reticulum. Reglucosylated proteins are recognized by calreticulin for recycling to the endoplasmic reticulum and refolding or degradation.</text>
</comment>
<feature type="domain" description="Glucosyltransferase 24 catalytic" evidence="13">
    <location>
        <begin position="554"/>
        <end position="820"/>
    </location>
</feature>
<proteinExistence type="inferred from homology"/>
<evidence type="ECO:0000256" key="4">
    <source>
        <dbReference type="ARBA" id="ARBA00006351"/>
    </source>
</evidence>
<dbReference type="EMBL" id="CASHTH010000594">
    <property type="protein sequence ID" value="CAI8005277.1"/>
    <property type="molecule type" value="Genomic_DNA"/>
</dbReference>
<accession>A0AA35W9S1</accession>
<dbReference type="SUPFAM" id="SSF53448">
    <property type="entry name" value="Nucleotide-diphospho-sugar transferases"/>
    <property type="match status" value="1"/>
</dbReference>
<dbReference type="Pfam" id="PF18403">
    <property type="entry name" value="Thioredoxin_15"/>
    <property type="match status" value="1"/>
</dbReference>
<keyword evidence="8" id="KW-0256">Endoplasmic reticulum</keyword>
<evidence type="ECO:0000256" key="5">
    <source>
        <dbReference type="ARBA" id="ARBA00022676"/>
    </source>
</evidence>
<dbReference type="PANTHER" id="PTHR11226">
    <property type="entry name" value="UDP-GLUCOSE GLYCOPROTEIN:GLUCOSYLTRANSFERASE"/>
    <property type="match status" value="1"/>
</dbReference>
<name>A0AA35W9S1_GEOBA</name>
<evidence type="ECO:0000256" key="7">
    <source>
        <dbReference type="ARBA" id="ARBA00022729"/>
    </source>
</evidence>
<evidence type="ECO:0000256" key="2">
    <source>
        <dbReference type="ARBA" id="ARBA00004319"/>
    </source>
</evidence>
<comment type="caution">
    <text evidence="14">The sequence shown here is derived from an EMBL/GenBank/DDBJ whole genome shotgun (WGS) entry which is preliminary data.</text>
</comment>
<dbReference type="GO" id="GO:0036503">
    <property type="term" value="P:ERAD pathway"/>
    <property type="evidence" value="ECO:0007669"/>
    <property type="project" value="TreeGrafter"/>
</dbReference>
<dbReference type="FunFam" id="3.90.550.10:FF:000004">
    <property type="entry name" value="UDP-glucose glycoprotein glucosyltransferase 1"/>
    <property type="match status" value="1"/>
</dbReference>
<dbReference type="InterPro" id="IPR029044">
    <property type="entry name" value="Nucleotide-diphossugar_trans"/>
</dbReference>
<evidence type="ECO:0000256" key="11">
    <source>
        <dbReference type="ARBA" id="ARBA00048456"/>
    </source>
</evidence>
<comment type="subcellular location">
    <subcellularLocation>
        <location evidence="2">Endoplasmic reticulum lumen</location>
    </subcellularLocation>
</comment>
<evidence type="ECO:0000313" key="15">
    <source>
        <dbReference type="Proteomes" id="UP001174909"/>
    </source>
</evidence>
<dbReference type="AlphaFoldDB" id="A0AA35W9S1"/>
<dbReference type="Gene3D" id="3.90.550.10">
    <property type="entry name" value="Spore Coat Polysaccharide Biosynthesis Protein SpsA, Chain A"/>
    <property type="match status" value="1"/>
</dbReference>
<dbReference type="InterPro" id="IPR009448">
    <property type="entry name" value="UDP-g_GGtrans"/>
</dbReference>
<evidence type="ECO:0000256" key="9">
    <source>
        <dbReference type="ARBA" id="ARBA00023180"/>
    </source>
</evidence>
<keyword evidence="7" id="KW-0732">Signal</keyword>